<dbReference type="Proteomes" id="UP000509327">
    <property type="component" value="Chromosome"/>
</dbReference>
<dbReference type="Proteomes" id="UP000247790">
    <property type="component" value="Unassembled WGS sequence"/>
</dbReference>
<gene>
    <name evidence="2" type="ORF">DFQ00_102262</name>
    <name evidence="3" type="ORF">HUB98_05615</name>
</gene>
<organism evidence="2 4">
    <name type="scientific">Paenibacillus barcinonensis</name>
    <dbReference type="NCBI Taxonomy" id="198119"/>
    <lineage>
        <taxon>Bacteria</taxon>
        <taxon>Bacillati</taxon>
        <taxon>Bacillota</taxon>
        <taxon>Bacilli</taxon>
        <taxon>Bacillales</taxon>
        <taxon>Paenibacillaceae</taxon>
        <taxon>Paenibacillus</taxon>
    </lineage>
</organism>
<evidence type="ECO:0000313" key="3">
    <source>
        <dbReference type="EMBL" id="QKS55858.1"/>
    </source>
</evidence>
<feature type="region of interest" description="Disordered" evidence="1">
    <location>
        <begin position="1"/>
        <end position="20"/>
    </location>
</feature>
<keyword evidence="5" id="KW-1185">Reference proteome</keyword>
<dbReference type="RefSeq" id="WP_110894539.1">
    <property type="nucleotide sequence ID" value="NZ_CP054614.1"/>
</dbReference>
<reference evidence="2 4" key="1">
    <citation type="submission" date="2018-06" db="EMBL/GenBank/DDBJ databases">
        <title>Genomic Encyclopedia of Type Strains, Phase III (KMG-III): the genomes of soil and plant-associated and newly described type strains.</title>
        <authorList>
            <person name="Whitman W."/>
        </authorList>
    </citation>
    <scope>NUCLEOTIDE SEQUENCE [LARGE SCALE GENOMIC DNA]</scope>
    <source>
        <strain evidence="2 4">CECT 7022</strain>
    </source>
</reference>
<evidence type="ECO:0000313" key="5">
    <source>
        <dbReference type="Proteomes" id="UP000509327"/>
    </source>
</evidence>
<dbReference type="EMBL" id="CP054614">
    <property type="protein sequence ID" value="QKS55858.1"/>
    <property type="molecule type" value="Genomic_DNA"/>
</dbReference>
<protein>
    <submittedName>
        <fullName evidence="2">Uncharacterized protein</fullName>
    </submittedName>
</protein>
<sequence>MNENPVDRKNQTVPSKPPKEFRAEYNAVKNYIHNELGITKDDILQIIKETVQIEISKINKVAHIERTIEDVVKQELYGSFRSDHWSRDAFKQRVSKVLTDNLTDIVASQLSISVEVNKES</sequence>
<feature type="compositionally biased region" description="Basic and acidic residues" evidence="1">
    <location>
        <begin position="1"/>
        <end position="10"/>
    </location>
</feature>
<dbReference type="OrthoDB" id="2663303at2"/>
<evidence type="ECO:0000313" key="4">
    <source>
        <dbReference type="Proteomes" id="UP000247790"/>
    </source>
</evidence>
<dbReference type="EMBL" id="QJSW01000002">
    <property type="protein sequence ID" value="PYE51468.1"/>
    <property type="molecule type" value="Genomic_DNA"/>
</dbReference>
<reference evidence="3 5" key="2">
    <citation type="submission" date="2020-06" db="EMBL/GenBank/DDBJ databases">
        <title>Complete genome of Paenibacillus barcinonensis KACC11450.</title>
        <authorList>
            <person name="Kim M."/>
            <person name="Park Y.-J."/>
            <person name="Shin J.-H."/>
        </authorList>
    </citation>
    <scope>NUCLEOTIDE SEQUENCE [LARGE SCALE GENOMIC DNA]</scope>
    <source>
        <strain evidence="3 5">KACC11450</strain>
    </source>
</reference>
<evidence type="ECO:0000313" key="2">
    <source>
        <dbReference type="EMBL" id="PYE51468.1"/>
    </source>
</evidence>
<name>A0A2V4VD52_PAEBA</name>
<accession>A0A2V4VD52</accession>
<evidence type="ECO:0000256" key="1">
    <source>
        <dbReference type="SAM" id="MobiDB-lite"/>
    </source>
</evidence>
<proteinExistence type="predicted"/>
<dbReference type="AlphaFoldDB" id="A0A2V4VD52"/>